<name>A6K700_RAT</name>
<proteinExistence type="predicted"/>
<evidence type="ECO:0000313" key="3">
    <source>
        <dbReference type="Proteomes" id="UP000234681"/>
    </source>
</evidence>
<evidence type="ECO:0000313" key="2">
    <source>
        <dbReference type="EMBL" id="EDL99719.1"/>
    </source>
</evidence>
<evidence type="ECO:0000256" key="1">
    <source>
        <dbReference type="SAM" id="MobiDB-lite"/>
    </source>
</evidence>
<feature type="region of interest" description="Disordered" evidence="1">
    <location>
        <begin position="33"/>
        <end position="54"/>
    </location>
</feature>
<protein>
    <submittedName>
        <fullName evidence="2">RCG63373</fullName>
    </submittedName>
</protein>
<dbReference type="Proteomes" id="UP000234681">
    <property type="component" value="Chromosome 20"/>
</dbReference>
<organism evidence="2 3">
    <name type="scientific">Rattus norvegicus</name>
    <name type="common">Rat</name>
    <dbReference type="NCBI Taxonomy" id="10116"/>
    <lineage>
        <taxon>Eukaryota</taxon>
        <taxon>Metazoa</taxon>
        <taxon>Chordata</taxon>
        <taxon>Craniata</taxon>
        <taxon>Vertebrata</taxon>
        <taxon>Euteleostomi</taxon>
        <taxon>Mammalia</taxon>
        <taxon>Eutheria</taxon>
        <taxon>Euarchontoglires</taxon>
        <taxon>Glires</taxon>
        <taxon>Rodentia</taxon>
        <taxon>Myomorpha</taxon>
        <taxon>Muroidea</taxon>
        <taxon>Muridae</taxon>
        <taxon>Murinae</taxon>
        <taxon>Rattus</taxon>
    </lineage>
</organism>
<sequence length="143" mass="16123">MIPYRYTMAKASLRRHLTGDLLTVSEDHTSENLTACTSSPDHTSENLTERKEAQQSAVKTASAEGFRSAFTELEQVSDGDQCLAPTDYIDYSQCLAPTDYIDYSQCLAPTDYIYYSQCLAPTDYICYSCFLDIRKSETVKYSL</sequence>
<gene>
    <name evidence="2" type="ORF">rCG_63373</name>
</gene>
<dbReference type="EMBL" id="CH474025">
    <property type="protein sequence ID" value="EDL99719.1"/>
    <property type="molecule type" value="Genomic_DNA"/>
</dbReference>
<accession>A6K700</accession>
<feature type="compositionally biased region" description="Basic and acidic residues" evidence="1">
    <location>
        <begin position="42"/>
        <end position="53"/>
    </location>
</feature>
<dbReference type="AlphaFoldDB" id="A6K700"/>
<reference evidence="3" key="1">
    <citation type="submission" date="2005-09" db="EMBL/GenBank/DDBJ databases">
        <authorList>
            <person name="Mural R.J."/>
            <person name="Li P.W."/>
            <person name="Adams M.D."/>
            <person name="Amanatides P.G."/>
            <person name="Baden-Tillson H."/>
            <person name="Barnstead M."/>
            <person name="Chin S.H."/>
            <person name="Dew I."/>
            <person name="Evans C.A."/>
            <person name="Ferriera S."/>
            <person name="Flanigan M."/>
            <person name="Fosler C."/>
            <person name="Glodek A."/>
            <person name="Gu Z."/>
            <person name="Holt R.A."/>
            <person name="Jennings D."/>
            <person name="Kraft C.L."/>
            <person name="Lu F."/>
            <person name="Nguyen T."/>
            <person name="Nusskern D.R."/>
            <person name="Pfannkoch C.M."/>
            <person name="Sitter C."/>
            <person name="Sutton G.G."/>
            <person name="Venter J.C."/>
            <person name="Wang Z."/>
            <person name="Woodage T."/>
            <person name="Zheng X.H."/>
            <person name="Zhong F."/>
        </authorList>
    </citation>
    <scope>NUCLEOTIDE SEQUENCE [LARGE SCALE GENOMIC DNA]</scope>
    <source>
        <strain>BN</strain>
        <strain evidence="3">Sprague-Dawley</strain>
    </source>
</reference>